<accession>A0ABX9C437</accession>
<gene>
    <name evidence="2" type="ORF">RB24_07540</name>
</gene>
<evidence type="ECO:0000256" key="1">
    <source>
        <dbReference type="SAM" id="Phobius"/>
    </source>
</evidence>
<feature type="transmembrane region" description="Helical" evidence="1">
    <location>
        <begin position="240"/>
        <end position="262"/>
    </location>
</feature>
<sequence length="400" mass="44080">MLPNLVAEYFGWGGRFSATILITAFASTEALLLSHYYLVPLSILLLNLLAAWHFLGAIKLRSLPFFVLFCAMLLATFQMRESLFWLSGGATYGIARALLLALMAEEWKIHSAALEPGIKRVSLLALGGFLLAGLNEVASLAHLTLVFLLSASLVLRHKRGRLYLLAAFGALTGTLVAGLAPGNFVRATANAHHVGLLSALLGSLGLLVKKYVALIVLHTLLFTLLLWASRPDWRAVRQEVKLLPVALCLMLALWAGIFPRVYALDALGPDRSRSIDFLLINLIALVAALGMYGRAPMRDETPRPTLARLITLCGIVVLFLLPNAAVTRLTSALQQSAILRQVMDERIVMARQSDHGSLIVKAYTYEPKPVTYFSDVTSDQRQWQNICFARYFHLKEISTQ</sequence>
<keyword evidence="1" id="KW-0472">Membrane</keyword>
<keyword evidence="3" id="KW-1185">Reference proteome</keyword>
<evidence type="ECO:0000313" key="2">
    <source>
        <dbReference type="EMBL" id="RAM65151.1"/>
    </source>
</evidence>
<dbReference type="Pfam" id="PF19528">
    <property type="entry name" value="DUF6056"/>
    <property type="match status" value="1"/>
</dbReference>
<feature type="transmembrane region" description="Helical" evidence="1">
    <location>
        <begin position="61"/>
        <end position="77"/>
    </location>
</feature>
<reference evidence="2 3" key="1">
    <citation type="submission" date="2014-12" db="EMBL/GenBank/DDBJ databases">
        <title>Complete genome sequence of Herbaspirillum rubrisubalbicans Os38.</title>
        <authorList>
            <person name="Chen M."/>
            <person name="An Q."/>
        </authorList>
    </citation>
    <scope>NUCLEOTIDE SEQUENCE [LARGE SCALE GENOMIC DNA]</scope>
    <source>
        <strain evidence="2 3">Os38</strain>
    </source>
</reference>
<keyword evidence="1" id="KW-0812">Transmembrane</keyword>
<dbReference type="EMBL" id="JUGD01000009">
    <property type="protein sequence ID" value="RAM65151.1"/>
    <property type="molecule type" value="Genomic_DNA"/>
</dbReference>
<proteinExistence type="predicted"/>
<evidence type="ECO:0008006" key="4">
    <source>
        <dbReference type="Google" id="ProtNLM"/>
    </source>
</evidence>
<comment type="caution">
    <text evidence="2">The sequence shown here is derived from an EMBL/GenBank/DDBJ whole genome shotgun (WGS) entry which is preliminary data.</text>
</comment>
<feature type="transmembrane region" description="Helical" evidence="1">
    <location>
        <begin position="305"/>
        <end position="326"/>
    </location>
</feature>
<dbReference type="Proteomes" id="UP000248631">
    <property type="component" value="Unassembled WGS sequence"/>
</dbReference>
<feature type="transmembrane region" description="Helical" evidence="1">
    <location>
        <begin position="124"/>
        <end position="150"/>
    </location>
</feature>
<feature type="transmembrane region" description="Helical" evidence="1">
    <location>
        <begin position="162"/>
        <end position="180"/>
    </location>
</feature>
<evidence type="ECO:0000313" key="3">
    <source>
        <dbReference type="Proteomes" id="UP000248631"/>
    </source>
</evidence>
<name>A0ABX9C437_9BURK</name>
<organism evidence="2 3">
    <name type="scientific">Herbaspirillum rubrisubalbicans</name>
    <dbReference type="NCBI Taxonomy" id="80842"/>
    <lineage>
        <taxon>Bacteria</taxon>
        <taxon>Pseudomonadati</taxon>
        <taxon>Pseudomonadota</taxon>
        <taxon>Betaproteobacteria</taxon>
        <taxon>Burkholderiales</taxon>
        <taxon>Oxalobacteraceae</taxon>
        <taxon>Herbaspirillum</taxon>
    </lineage>
</organism>
<keyword evidence="1" id="KW-1133">Transmembrane helix</keyword>
<protein>
    <recommendedName>
        <fullName evidence="4">DUF4153 domain-containing protein</fullName>
    </recommendedName>
</protein>
<feature type="transmembrane region" description="Helical" evidence="1">
    <location>
        <begin position="37"/>
        <end position="55"/>
    </location>
</feature>
<feature type="transmembrane region" description="Helical" evidence="1">
    <location>
        <begin position="211"/>
        <end position="228"/>
    </location>
</feature>
<feature type="transmembrane region" description="Helical" evidence="1">
    <location>
        <begin position="274"/>
        <end position="293"/>
    </location>
</feature>
<dbReference type="InterPro" id="IPR045691">
    <property type="entry name" value="DUF6056"/>
</dbReference>